<dbReference type="STRING" id="380248.SAMN05216251_12241"/>
<sequence>MSARTAIPHAQKQADAAGTAGPPPRDRRPLGVLLAANVVSITGNMLTVVAVPWFVLETTGSAARAGLVAFAATVPVVIAAILGGPLIDRLGYTVTGVVSDVVCGLAMAAVPLLHLTVGLRYWELLVLVGVSGLFHAPGETAREVLMPRLAERAGTTIARASSAYESASRGARMLGAPLAGVLISVMGATNALLIDAVTFAVSAVLVGAGVRDRAPGEPAPASSEKSGSYRAELREGFAYLVAARLLFAIVAMVMVTNALDQAWSAVLLPVDAREHLGGSVSIGLVAGTFGGGALIGSLLYGVVGHRLPQRGLFIGAFLLCGFPRTAVAAFVPGLTPLIVTCAVCGLAAGVLNPMIGTEMVRLVPERLRSRVFGAVTSGVLVAVPLGGLLGGYLVQYGGLRVAMATVSAVYLVTTLSPLVLPAFRQWGDAPSRAS</sequence>
<evidence type="ECO:0000313" key="12">
    <source>
        <dbReference type="EMBL" id="SFF63499.1"/>
    </source>
</evidence>
<dbReference type="OrthoDB" id="9793136at2"/>
<dbReference type="PROSITE" id="PS50850">
    <property type="entry name" value="MFS"/>
    <property type="match status" value="1"/>
</dbReference>
<dbReference type="GO" id="GO:0022857">
    <property type="term" value="F:transmembrane transporter activity"/>
    <property type="evidence" value="ECO:0007669"/>
    <property type="project" value="InterPro"/>
</dbReference>
<feature type="region of interest" description="Disordered" evidence="9">
    <location>
        <begin position="1"/>
        <end position="25"/>
    </location>
</feature>
<evidence type="ECO:0000256" key="5">
    <source>
        <dbReference type="ARBA" id="ARBA00022989"/>
    </source>
</evidence>
<name>A0A1I2KB08_9ACTN</name>
<feature type="transmembrane region" description="Helical" evidence="10">
    <location>
        <begin position="90"/>
        <end position="113"/>
    </location>
</feature>
<feature type="transmembrane region" description="Helical" evidence="10">
    <location>
        <begin position="32"/>
        <end position="56"/>
    </location>
</feature>
<reference evidence="12 13" key="1">
    <citation type="submission" date="2016-10" db="EMBL/GenBank/DDBJ databases">
        <authorList>
            <person name="de Groot N.N."/>
        </authorList>
    </citation>
    <scope>NUCLEOTIDE SEQUENCE [LARGE SCALE GENOMIC DNA]</scope>
    <source>
        <strain evidence="12 13">CGMCC 4.3510</strain>
    </source>
</reference>
<keyword evidence="6 10" id="KW-0472">Membrane</keyword>
<keyword evidence="2" id="KW-0813">Transport</keyword>
<keyword evidence="5 10" id="KW-1133">Transmembrane helix</keyword>
<feature type="transmembrane region" description="Helical" evidence="10">
    <location>
        <begin position="237"/>
        <end position="259"/>
    </location>
</feature>
<feature type="transmembrane region" description="Helical" evidence="10">
    <location>
        <begin position="401"/>
        <end position="423"/>
    </location>
</feature>
<dbReference type="Proteomes" id="UP000199323">
    <property type="component" value="Unassembled WGS sequence"/>
</dbReference>
<organism evidence="12 13">
    <name type="scientific">Actinacidiphila alni</name>
    <dbReference type="NCBI Taxonomy" id="380248"/>
    <lineage>
        <taxon>Bacteria</taxon>
        <taxon>Bacillati</taxon>
        <taxon>Actinomycetota</taxon>
        <taxon>Actinomycetes</taxon>
        <taxon>Kitasatosporales</taxon>
        <taxon>Streptomycetaceae</taxon>
        <taxon>Actinacidiphila</taxon>
    </lineage>
</organism>
<keyword evidence="4 10" id="KW-0812">Transmembrane</keyword>
<evidence type="ECO:0000256" key="3">
    <source>
        <dbReference type="ARBA" id="ARBA00022475"/>
    </source>
</evidence>
<evidence type="ECO:0000256" key="7">
    <source>
        <dbReference type="ARBA" id="ARBA00038075"/>
    </source>
</evidence>
<evidence type="ECO:0000256" key="6">
    <source>
        <dbReference type="ARBA" id="ARBA00023136"/>
    </source>
</evidence>
<accession>A0A1I2KB08</accession>
<proteinExistence type="inferred from homology"/>
<gene>
    <name evidence="12" type="ORF">SAMN05216251_12241</name>
</gene>
<feature type="transmembrane region" description="Helical" evidence="10">
    <location>
        <begin position="279"/>
        <end position="300"/>
    </location>
</feature>
<evidence type="ECO:0000256" key="9">
    <source>
        <dbReference type="SAM" id="MobiDB-lite"/>
    </source>
</evidence>
<keyword evidence="13" id="KW-1185">Reference proteome</keyword>
<dbReference type="RefSeq" id="WP_093716660.1">
    <property type="nucleotide sequence ID" value="NZ_FONG01000022.1"/>
</dbReference>
<keyword evidence="3" id="KW-1003">Cell membrane</keyword>
<dbReference type="InterPro" id="IPR020846">
    <property type="entry name" value="MFS_dom"/>
</dbReference>
<dbReference type="SUPFAM" id="SSF103473">
    <property type="entry name" value="MFS general substrate transporter"/>
    <property type="match status" value="1"/>
</dbReference>
<feature type="transmembrane region" description="Helical" evidence="10">
    <location>
        <begin position="312"/>
        <end position="331"/>
    </location>
</feature>
<evidence type="ECO:0000259" key="11">
    <source>
        <dbReference type="PROSITE" id="PS50850"/>
    </source>
</evidence>
<dbReference type="Pfam" id="PF07690">
    <property type="entry name" value="MFS_1"/>
    <property type="match status" value="1"/>
</dbReference>
<dbReference type="AlphaFoldDB" id="A0A1I2KB08"/>
<feature type="transmembrane region" description="Helical" evidence="10">
    <location>
        <begin position="337"/>
        <end position="359"/>
    </location>
</feature>
<feature type="domain" description="Major facilitator superfamily (MFS) profile" evidence="11">
    <location>
        <begin position="246"/>
        <end position="434"/>
    </location>
</feature>
<dbReference type="InterPro" id="IPR011701">
    <property type="entry name" value="MFS"/>
</dbReference>
<dbReference type="CDD" id="cd06173">
    <property type="entry name" value="MFS_MefA_like"/>
    <property type="match status" value="1"/>
</dbReference>
<evidence type="ECO:0000256" key="8">
    <source>
        <dbReference type="ARBA" id="ARBA00040914"/>
    </source>
</evidence>
<evidence type="ECO:0000256" key="1">
    <source>
        <dbReference type="ARBA" id="ARBA00004429"/>
    </source>
</evidence>
<evidence type="ECO:0000256" key="10">
    <source>
        <dbReference type="SAM" id="Phobius"/>
    </source>
</evidence>
<dbReference type="Gene3D" id="1.20.1250.20">
    <property type="entry name" value="MFS general substrate transporter like domains"/>
    <property type="match status" value="1"/>
</dbReference>
<comment type="subcellular location">
    <subcellularLocation>
        <location evidence="1">Cell inner membrane</location>
        <topology evidence="1">Multi-pass membrane protein</topology>
    </subcellularLocation>
</comment>
<evidence type="ECO:0000313" key="13">
    <source>
        <dbReference type="Proteomes" id="UP000199323"/>
    </source>
</evidence>
<dbReference type="PANTHER" id="PTHR23513:SF9">
    <property type="entry name" value="ENTEROBACTIN EXPORTER ENTS"/>
    <property type="match status" value="1"/>
</dbReference>
<evidence type="ECO:0000256" key="2">
    <source>
        <dbReference type="ARBA" id="ARBA00022448"/>
    </source>
</evidence>
<comment type="similarity">
    <text evidence="7">Belongs to the major facilitator superfamily. Drug:H(+) antiporter-3 (DHA3) (TC 2.A.1.21) family.</text>
</comment>
<evidence type="ECO:0000256" key="4">
    <source>
        <dbReference type="ARBA" id="ARBA00022692"/>
    </source>
</evidence>
<dbReference type="GO" id="GO:0005886">
    <property type="term" value="C:plasma membrane"/>
    <property type="evidence" value="ECO:0007669"/>
    <property type="project" value="UniProtKB-SubCell"/>
</dbReference>
<dbReference type="EMBL" id="FONG01000022">
    <property type="protein sequence ID" value="SFF63499.1"/>
    <property type="molecule type" value="Genomic_DNA"/>
</dbReference>
<dbReference type="InterPro" id="IPR036259">
    <property type="entry name" value="MFS_trans_sf"/>
</dbReference>
<dbReference type="PANTHER" id="PTHR23513">
    <property type="entry name" value="INTEGRAL MEMBRANE EFFLUX PROTEIN-RELATED"/>
    <property type="match status" value="1"/>
</dbReference>
<protein>
    <recommendedName>
        <fullName evidence="8">Multidrug efflux pump Tap</fullName>
    </recommendedName>
</protein>
<feature type="transmembrane region" description="Helical" evidence="10">
    <location>
        <begin position="371"/>
        <end position="395"/>
    </location>
</feature>
<feature type="transmembrane region" description="Helical" evidence="10">
    <location>
        <begin position="62"/>
        <end position="83"/>
    </location>
</feature>